<comment type="similarity">
    <text evidence="14">Belongs to the ribF family.</text>
</comment>
<dbReference type="OrthoDB" id="9803667at2"/>
<dbReference type="Proteomes" id="UP001385848">
    <property type="component" value="Unassembled WGS sequence"/>
</dbReference>
<dbReference type="InterPro" id="IPR023465">
    <property type="entry name" value="Riboflavin_kinase_dom_sf"/>
</dbReference>
<keyword evidence="11" id="KW-0511">Multifunctional enzyme</keyword>
<dbReference type="UniPathway" id="UPA00277">
    <property type="reaction ID" value="UER00407"/>
</dbReference>
<dbReference type="InterPro" id="IPR015865">
    <property type="entry name" value="Riboflavin_kinase_bac/euk"/>
</dbReference>
<protein>
    <recommendedName>
        <fullName evidence="14">Riboflavin biosynthesis protein</fullName>
    </recommendedName>
    <domain>
        <recommendedName>
            <fullName evidence="14">Riboflavin kinase</fullName>
            <ecNumber evidence="14">2.7.1.26</ecNumber>
        </recommendedName>
        <alternativeName>
            <fullName evidence="14">Flavokinase</fullName>
        </alternativeName>
    </domain>
    <domain>
        <recommendedName>
            <fullName evidence="14">FMN adenylyltransferase</fullName>
            <ecNumber evidence="14">2.7.7.2</ecNumber>
        </recommendedName>
        <alternativeName>
            <fullName evidence="14">FAD pyrophosphorylase</fullName>
        </alternativeName>
        <alternativeName>
            <fullName evidence="14">FAD synthase</fullName>
        </alternativeName>
    </domain>
</protein>
<reference evidence="17 19" key="2">
    <citation type="submission" date="2024-04" db="EMBL/GenBank/DDBJ databases">
        <title>Three lactobacilli isolated from voided urine samples from females with type 2 diabetes.</title>
        <authorList>
            <person name="Kula A."/>
            <person name="Stegman N."/>
            <person name="Putonti C."/>
        </authorList>
    </citation>
    <scope>NUCLEOTIDE SEQUENCE [LARGE SCALE GENOMIC DNA]</scope>
    <source>
        <strain evidence="17 19">1855</strain>
    </source>
</reference>
<evidence type="ECO:0000256" key="9">
    <source>
        <dbReference type="ARBA" id="ARBA00022827"/>
    </source>
</evidence>
<evidence type="ECO:0000256" key="5">
    <source>
        <dbReference type="ARBA" id="ARBA00022679"/>
    </source>
</evidence>
<keyword evidence="10 14" id="KW-0067">ATP-binding</keyword>
<dbReference type="UniPathway" id="UPA00276">
    <property type="reaction ID" value="UER00406"/>
</dbReference>
<dbReference type="PANTHER" id="PTHR22749">
    <property type="entry name" value="RIBOFLAVIN KINASE/FMN ADENYLYLTRANSFERASE"/>
    <property type="match status" value="1"/>
</dbReference>
<keyword evidence="3 14" id="KW-0285">Flavoprotein</keyword>
<evidence type="ECO:0000256" key="14">
    <source>
        <dbReference type="PIRNR" id="PIRNR004491"/>
    </source>
</evidence>
<keyword evidence="5 14" id="KW-0808">Transferase</keyword>
<name>A0A5N1IFX8_LACJE</name>
<keyword evidence="8 14" id="KW-0418">Kinase</keyword>
<evidence type="ECO:0000256" key="6">
    <source>
        <dbReference type="ARBA" id="ARBA00022695"/>
    </source>
</evidence>
<dbReference type="AlphaFoldDB" id="A0A5N1IFX8"/>
<dbReference type="SUPFAM" id="SSF82114">
    <property type="entry name" value="Riboflavin kinase-like"/>
    <property type="match status" value="1"/>
</dbReference>
<dbReference type="RefSeq" id="WP_006584870.1">
    <property type="nucleotide sequence ID" value="NZ_CATOUV010000001.1"/>
</dbReference>
<evidence type="ECO:0000313" key="17">
    <source>
        <dbReference type="EMBL" id="MEL0564724.1"/>
    </source>
</evidence>
<dbReference type="InterPro" id="IPR023468">
    <property type="entry name" value="Riboflavin_kinase"/>
</dbReference>
<evidence type="ECO:0000259" key="15">
    <source>
        <dbReference type="SMART" id="SM00904"/>
    </source>
</evidence>
<dbReference type="NCBIfam" id="NF004162">
    <property type="entry name" value="PRK05627.1-5"/>
    <property type="match status" value="1"/>
</dbReference>
<dbReference type="GO" id="GO:0006747">
    <property type="term" value="P:FAD biosynthetic process"/>
    <property type="evidence" value="ECO:0007669"/>
    <property type="project" value="UniProtKB-UniRule"/>
</dbReference>
<accession>A0A5N1IFX8</accession>
<dbReference type="PIRSF" id="PIRSF004491">
    <property type="entry name" value="FAD_Synth"/>
    <property type="match status" value="1"/>
</dbReference>
<evidence type="ECO:0000256" key="11">
    <source>
        <dbReference type="ARBA" id="ARBA00023268"/>
    </source>
</evidence>
<comment type="catalytic activity">
    <reaction evidence="13 14">
        <text>FMN + ATP + H(+) = FAD + diphosphate</text>
        <dbReference type="Rhea" id="RHEA:17237"/>
        <dbReference type="ChEBI" id="CHEBI:15378"/>
        <dbReference type="ChEBI" id="CHEBI:30616"/>
        <dbReference type="ChEBI" id="CHEBI:33019"/>
        <dbReference type="ChEBI" id="CHEBI:57692"/>
        <dbReference type="ChEBI" id="CHEBI:58210"/>
        <dbReference type="EC" id="2.7.7.2"/>
    </reaction>
</comment>
<evidence type="ECO:0000256" key="3">
    <source>
        <dbReference type="ARBA" id="ARBA00022630"/>
    </source>
</evidence>
<dbReference type="KEGG" id="lje:BUE77_03940"/>
<dbReference type="Proteomes" id="UP000327236">
    <property type="component" value="Unassembled WGS sequence"/>
</dbReference>
<evidence type="ECO:0000313" key="16">
    <source>
        <dbReference type="EMBL" id="KAA9324278.1"/>
    </source>
</evidence>
<dbReference type="InterPro" id="IPR002606">
    <property type="entry name" value="Riboflavin_kinase_bac"/>
</dbReference>
<dbReference type="InterPro" id="IPR014729">
    <property type="entry name" value="Rossmann-like_a/b/a_fold"/>
</dbReference>
<keyword evidence="19" id="KW-1185">Reference proteome</keyword>
<proteinExistence type="inferred from homology"/>
<dbReference type="GO" id="GO:0009231">
    <property type="term" value="P:riboflavin biosynthetic process"/>
    <property type="evidence" value="ECO:0007669"/>
    <property type="project" value="InterPro"/>
</dbReference>
<keyword evidence="6 14" id="KW-0548">Nucleotidyltransferase</keyword>
<evidence type="ECO:0000256" key="7">
    <source>
        <dbReference type="ARBA" id="ARBA00022741"/>
    </source>
</evidence>
<evidence type="ECO:0000313" key="18">
    <source>
        <dbReference type="Proteomes" id="UP000327236"/>
    </source>
</evidence>
<comment type="pathway">
    <text evidence="2 14">Cofactor biosynthesis; FMN biosynthesis; FMN from riboflavin (ATP route): step 1/1.</text>
</comment>
<organism evidence="16 18">
    <name type="scientific">Lactobacillus jensenii</name>
    <dbReference type="NCBI Taxonomy" id="109790"/>
    <lineage>
        <taxon>Bacteria</taxon>
        <taxon>Bacillati</taxon>
        <taxon>Bacillota</taxon>
        <taxon>Bacilli</taxon>
        <taxon>Lactobacillales</taxon>
        <taxon>Lactobacillaceae</taxon>
        <taxon>Lactobacillus</taxon>
    </lineage>
</organism>
<dbReference type="GO" id="GO:0009398">
    <property type="term" value="P:FMN biosynthetic process"/>
    <property type="evidence" value="ECO:0007669"/>
    <property type="project" value="UniProtKB-UniRule"/>
</dbReference>
<dbReference type="Gene3D" id="3.40.50.620">
    <property type="entry name" value="HUPs"/>
    <property type="match status" value="1"/>
</dbReference>
<dbReference type="NCBIfam" id="TIGR00083">
    <property type="entry name" value="ribF"/>
    <property type="match status" value="1"/>
</dbReference>
<dbReference type="GeneID" id="31742857"/>
<dbReference type="EC" id="2.7.1.26" evidence="14"/>
<keyword evidence="9 14" id="KW-0274">FAD</keyword>
<dbReference type="SMART" id="SM00904">
    <property type="entry name" value="Flavokinase"/>
    <property type="match status" value="1"/>
</dbReference>
<dbReference type="GO" id="GO:0005524">
    <property type="term" value="F:ATP binding"/>
    <property type="evidence" value="ECO:0007669"/>
    <property type="project" value="UniProtKB-UniRule"/>
</dbReference>
<dbReference type="GO" id="GO:0003919">
    <property type="term" value="F:FMN adenylyltransferase activity"/>
    <property type="evidence" value="ECO:0007669"/>
    <property type="project" value="UniProtKB-UniRule"/>
</dbReference>
<keyword evidence="4 14" id="KW-0288">FMN</keyword>
<dbReference type="EMBL" id="VYWW01000002">
    <property type="protein sequence ID" value="KAA9324278.1"/>
    <property type="molecule type" value="Genomic_DNA"/>
</dbReference>
<evidence type="ECO:0000256" key="10">
    <source>
        <dbReference type="ARBA" id="ARBA00022840"/>
    </source>
</evidence>
<dbReference type="EC" id="2.7.7.2" evidence="14"/>
<sequence>MEIIHLSYPITKELTHTHVVLALGFFDGVHIGHQKLIKRAQEVAKKKQLPLMVLTFDRHPKEIYLGRTDFEYLDNLSEKAKKMEKLGVDYLAVAPFTEGFSKLSPQEFVDQVIIKLKADTVVAGFDYTYGPKDIANMENLPYFAKNRFEIVILPEQTSGGSKIGSTAIRQAIRDGNLELATNLLGSHYIMSGIVGHGLRNGHKLGFPTINLILNGRKVIPKIGVYATRTLVHGKWYDSMTSVGYNVTIQASKKIYIESYLFDFNEDIYDEEISIEWYHYTRGEIKFASLDELKKQLIKDEKEIRNYFDNMKN</sequence>
<keyword evidence="7 14" id="KW-0547">Nucleotide-binding</keyword>
<evidence type="ECO:0000256" key="1">
    <source>
        <dbReference type="ARBA" id="ARBA00004726"/>
    </source>
</evidence>
<dbReference type="GO" id="GO:0008531">
    <property type="term" value="F:riboflavin kinase activity"/>
    <property type="evidence" value="ECO:0007669"/>
    <property type="project" value="UniProtKB-UniRule"/>
</dbReference>
<dbReference type="Gene3D" id="2.40.30.30">
    <property type="entry name" value="Riboflavin kinase-like"/>
    <property type="match status" value="1"/>
</dbReference>
<dbReference type="SUPFAM" id="SSF52374">
    <property type="entry name" value="Nucleotidylyl transferase"/>
    <property type="match status" value="1"/>
</dbReference>
<dbReference type="Pfam" id="PF06574">
    <property type="entry name" value="FAD_syn"/>
    <property type="match status" value="1"/>
</dbReference>
<comment type="caution">
    <text evidence="16">The sequence shown here is derived from an EMBL/GenBank/DDBJ whole genome shotgun (WGS) entry which is preliminary data.</text>
</comment>
<comment type="catalytic activity">
    <reaction evidence="12 14">
        <text>riboflavin + ATP = FMN + ADP + H(+)</text>
        <dbReference type="Rhea" id="RHEA:14357"/>
        <dbReference type="ChEBI" id="CHEBI:15378"/>
        <dbReference type="ChEBI" id="CHEBI:30616"/>
        <dbReference type="ChEBI" id="CHEBI:57986"/>
        <dbReference type="ChEBI" id="CHEBI:58210"/>
        <dbReference type="ChEBI" id="CHEBI:456216"/>
        <dbReference type="EC" id="2.7.1.26"/>
    </reaction>
</comment>
<dbReference type="InterPro" id="IPR015864">
    <property type="entry name" value="FAD_synthase"/>
</dbReference>
<evidence type="ECO:0000256" key="12">
    <source>
        <dbReference type="ARBA" id="ARBA00047880"/>
    </source>
</evidence>
<evidence type="ECO:0000313" key="19">
    <source>
        <dbReference type="Proteomes" id="UP001385848"/>
    </source>
</evidence>
<evidence type="ECO:0000256" key="13">
    <source>
        <dbReference type="ARBA" id="ARBA00049494"/>
    </source>
</evidence>
<evidence type="ECO:0000256" key="8">
    <source>
        <dbReference type="ARBA" id="ARBA00022777"/>
    </source>
</evidence>
<feature type="domain" description="Riboflavin kinase" evidence="15">
    <location>
        <begin position="183"/>
        <end position="308"/>
    </location>
</feature>
<dbReference type="EMBL" id="JBBVUL010000003">
    <property type="protein sequence ID" value="MEL0564724.1"/>
    <property type="molecule type" value="Genomic_DNA"/>
</dbReference>
<dbReference type="CDD" id="cd02064">
    <property type="entry name" value="FAD_synthetase_N"/>
    <property type="match status" value="1"/>
</dbReference>
<dbReference type="Pfam" id="PF01687">
    <property type="entry name" value="Flavokinase"/>
    <property type="match status" value="1"/>
</dbReference>
<dbReference type="PANTHER" id="PTHR22749:SF6">
    <property type="entry name" value="RIBOFLAVIN KINASE"/>
    <property type="match status" value="1"/>
</dbReference>
<dbReference type="FunFam" id="3.40.50.620:FF:000021">
    <property type="entry name" value="Riboflavin biosynthesis protein"/>
    <property type="match status" value="1"/>
</dbReference>
<evidence type="ECO:0000256" key="4">
    <source>
        <dbReference type="ARBA" id="ARBA00022643"/>
    </source>
</evidence>
<reference evidence="16 18" key="1">
    <citation type="submission" date="2019-09" db="EMBL/GenBank/DDBJ databases">
        <title>Draft genome sequence assemblies of isolates from the urinary tract.</title>
        <authorList>
            <person name="Mores C.R."/>
            <person name="Putonti C."/>
            <person name="Wolfe A.J."/>
        </authorList>
    </citation>
    <scope>NUCLEOTIDE SEQUENCE [LARGE SCALE GENOMIC DNA]</scope>
    <source>
        <strain evidence="16 18">UMB246</strain>
    </source>
</reference>
<evidence type="ECO:0000256" key="2">
    <source>
        <dbReference type="ARBA" id="ARBA00005201"/>
    </source>
</evidence>
<comment type="pathway">
    <text evidence="1 14">Cofactor biosynthesis; FAD biosynthesis; FAD from FMN: step 1/1.</text>
</comment>
<gene>
    <name evidence="16" type="primary">ribF</name>
    <name evidence="17" type="ORF">AAC431_02130</name>
    <name evidence="16" type="ORF">F6H94_00810</name>
</gene>